<dbReference type="OrthoDB" id="331113at2"/>
<dbReference type="EMBL" id="RQHW01000042">
    <property type="protein sequence ID" value="TGN19002.1"/>
    <property type="molecule type" value="Genomic_DNA"/>
</dbReference>
<evidence type="ECO:0000256" key="1">
    <source>
        <dbReference type="SAM" id="SignalP"/>
    </source>
</evidence>
<dbReference type="InterPro" id="IPR025113">
    <property type="entry name" value="TRL-like"/>
</dbReference>
<gene>
    <name evidence="2" type="ORF">EHS15_11365</name>
</gene>
<organism evidence="2 3">
    <name type="scientific">Leptospira idonii</name>
    <dbReference type="NCBI Taxonomy" id="1193500"/>
    <lineage>
        <taxon>Bacteria</taxon>
        <taxon>Pseudomonadati</taxon>
        <taxon>Spirochaetota</taxon>
        <taxon>Spirochaetia</taxon>
        <taxon>Leptospirales</taxon>
        <taxon>Leptospiraceae</taxon>
        <taxon>Leptospira</taxon>
    </lineage>
</organism>
<dbReference type="RefSeq" id="WP_135760685.1">
    <property type="nucleotide sequence ID" value="NZ_RQHW01000042.1"/>
</dbReference>
<protein>
    <submittedName>
        <fullName evidence="2">TRL-like family protein</fullName>
    </submittedName>
</protein>
<comment type="caution">
    <text evidence="2">The sequence shown here is derived from an EMBL/GenBank/DDBJ whole genome shotgun (WGS) entry which is preliminary data.</text>
</comment>
<dbReference type="Proteomes" id="UP000298058">
    <property type="component" value="Unassembled WGS sequence"/>
</dbReference>
<sequence>MKKMITILLILMTICLFQACNITQGPTHGALFSHTKFPGDFNPSNEVKSQRTAEGCTYTVLSLFSFGDSGAGKIAKENGIIRIASVDYKATIVYTTLFTKFCSVVTGESK</sequence>
<feature type="chain" id="PRO_5020614320" evidence="1">
    <location>
        <begin position="20"/>
        <end position="110"/>
    </location>
</feature>
<keyword evidence="3" id="KW-1185">Reference proteome</keyword>
<proteinExistence type="predicted"/>
<accession>A0A4R9LZ38</accession>
<reference evidence="2" key="1">
    <citation type="journal article" date="2019" name="PLoS Negl. Trop. Dis.">
        <title>Revisiting the worldwide diversity of Leptospira species in the environment.</title>
        <authorList>
            <person name="Vincent A.T."/>
            <person name="Schiettekatte O."/>
            <person name="Bourhy P."/>
            <person name="Veyrier F.J."/>
            <person name="Picardeau M."/>
        </authorList>
    </citation>
    <scope>NUCLEOTIDE SEQUENCE [LARGE SCALE GENOMIC DNA]</scope>
    <source>
        <strain evidence="2">201300427</strain>
    </source>
</reference>
<dbReference type="PROSITE" id="PS51257">
    <property type="entry name" value="PROKAR_LIPOPROTEIN"/>
    <property type="match status" value="1"/>
</dbReference>
<keyword evidence="1" id="KW-0732">Signal</keyword>
<dbReference type="Pfam" id="PF13146">
    <property type="entry name" value="TRL"/>
    <property type="match status" value="1"/>
</dbReference>
<feature type="signal peptide" evidence="1">
    <location>
        <begin position="1"/>
        <end position="19"/>
    </location>
</feature>
<evidence type="ECO:0000313" key="2">
    <source>
        <dbReference type="EMBL" id="TGN19002.1"/>
    </source>
</evidence>
<name>A0A4R9LZ38_9LEPT</name>
<dbReference type="AlphaFoldDB" id="A0A4R9LZ38"/>
<evidence type="ECO:0000313" key="3">
    <source>
        <dbReference type="Proteomes" id="UP000298058"/>
    </source>
</evidence>